<feature type="region of interest" description="Disordered" evidence="2">
    <location>
        <begin position="548"/>
        <end position="574"/>
    </location>
</feature>
<feature type="compositionally biased region" description="Polar residues" evidence="2">
    <location>
        <begin position="653"/>
        <end position="672"/>
    </location>
</feature>
<name>A0A8B6DN09_MYTGA</name>
<keyword evidence="1" id="KW-0479">Metal-binding</keyword>
<evidence type="ECO:0000313" key="4">
    <source>
        <dbReference type="EMBL" id="VDI21725.1"/>
    </source>
</evidence>
<keyword evidence="5" id="KW-1185">Reference proteome</keyword>
<evidence type="ECO:0000256" key="2">
    <source>
        <dbReference type="SAM" id="MobiDB-lite"/>
    </source>
</evidence>
<keyword evidence="1" id="KW-0863">Zinc-finger</keyword>
<dbReference type="Gene3D" id="3.30.160.60">
    <property type="entry name" value="Classic Zinc Finger"/>
    <property type="match status" value="1"/>
</dbReference>
<dbReference type="GO" id="GO:0005654">
    <property type="term" value="C:nucleoplasm"/>
    <property type="evidence" value="ECO:0007669"/>
    <property type="project" value="TreeGrafter"/>
</dbReference>
<feature type="compositionally biased region" description="Basic and acidic residues" evidence="2">
    <location>
        <begin position="967"/>
        <end position="977"/>
    </location>
</feature>
<dbReference type="GO" id="GO:0008270">
    <property type="term" value="F:zinc ion binding"/>
    <property type="evidence" value="ECO:0007669"/>
    <property type="project" value="UniProtKB-KW"/>
</dbReference>
<keyword evidence="1" id="KW-0862">Zinc</keyword>
<dbReference type="InterPro" id="IPR047153">
    <property type="entry name" value="TRIM45/56/19-like"/>
</dbReference>
<reference evidence="4" key="1">
    <citation type="submission" date="2018-11" db="EMBL/GenBank/DDBJ databases">
        <authorList>
            <person name="Alioto T."/>
            <person name="Alioto T."/>
        </authorList>
    </citation>
    <scope>NUCLEOTIDE SEQUENCE</scope>
</reference>
<proteinExistence type="predicted"/>
<dbReference type="Gene3D" id="2.120.10.30">
    <property type="entry name" value="TolB, C-terminal domain"/>
    <property type="match status" value="1"/>
</dbReference>
<feature type="region of interest" description="Disordered" evidence="2">
    <location>
        <begin position="605"/>
        <end position="1055"/>
    </location>
</feature>
<comment type="caution">
    <text evidence="4">The sequence shown here is derived from an EMBL/GenBank/DDBJ whole genome shotgun (WGS) entry which is preliminary data.</text>
</comment>
<feature type="compositionally biased region" description="Polar residues" evidence="2">
    <location>
        <begin position="956"/>
        <end position="966"/>
    </location>
</feature>
<dbReference type="PANTHER" id="PTHR25462:SF296">
    <property type="entry name" value="MEIOTIC P26, ISOFORM F"/>
    <property type="match status" value="1"/>
</dbReference>
<feature type="compositionally biased region" description="Basic and acidic residues" evidence="2">
    <location>
        <begin position="826"/>
        <end position="842"/>
    </location>
</feature>
<dbReference type="SUPFAM" id="SSF57845">
    <property type="entry name" value="B-box zinc-binding domain"/>
    <property type="match status" value="1"/>
</dbReference>
<feature type="compositionally biased region" description="Basic and acidic residues" evidence="2">
    <location>
        <begin position="927"/>
        <end position="953"/>
    </location>
</feature>
<feature type="compositionally biased region" description="Polar residues" evidence="2">
    <location>
        <begin position="815"/>
        <end position="825"/>
    </location>
</feature>
<organism evidence="4 5">
    <name type="scientific">Mytilus galloprovincialis</name>
    <name type="common">Mediterranean mussel</name>
    <dbReference type="NCBI Taxonomy" id="29158"/>
    <lineage>
        <taxon>Eukaryota</taxon>
        <taxon>Metazoa</taxon>
        <taxon>Spiralia</taxon>
        <taxon>Lophotrochozoa</taxon>
        <taxon>Mollusca</taxon>
        <taxon>Bivalvia</taxon>
        <taxon>Autobranchia</taxon>
        <taxon>Pteriomorphia</taxon>
        <taxon>Mytilida</taxon>
        <taxon>Mytiloidea</taxon>
        <taxon>Mytilidae</taxon>
        <taxon>Mytilinae</taxon>
        <taxon>Mytilus</taxon>
    </lineage>
</organism>
<dbReference type="PROSITE" id="PS50119">
    <property type="entry name" value="ZF_BBOX"/>
    <property type="match status" value="1"/>
</dbReference>
<dbReference type="GO" id="GO:0061630">
    <property type="term" value="F:ubiquitin protein ligase activity"/>
    <property type="evidence" value="ECO:0007669"/>
    <property type="project" value="TreeGrafter"/>
</dbReference>
<feature type="compositionally biased region" description="Basic and acidic residues" evidence="2">
    <location>
        <begin position="992"/>
        <end position="1003"/>
    </location>
</feature>
<gene>
    <name evidence="4" type="ORF">MGAL_10B059066</name>
</gene>
<feature type="compositionally biased region" description="Polar residues" evidence="2">
    <location>
        <begin position="849"/>
        <end position="866"/>
    </location>
</feature>
<dbReference type="CDD" id="cd19756">
    <property type="entry name" value="Bbox2"/>
    <property type="match status" value="1"/>
</dbReference>
<dbReference type="Proteomes" id="UP000596742">
    <property type="component" value="Unassembled WGS sequence"/>
</dbReference>
<protein>
    <recommendedName>
        <fullName evidence="3">B box-type domain-containing protein</fullName>
    </recommendedName>
</protein>
<feature type="compositionally biased region" description="Basic and acidic residues" evidence="2">
    <location>
        <begin position="1019"/>
        <end position="1039"/>
    </location>
</feature>
<feature type="compositionally biased region" description="Basic and acidic residues" evidence="2">
    <location>
        <begin position="676"/>
        <end position="692"/>
    </location>
</feature>
<evidence type="ECO:0000256" key="1">
    <source>
        <dbReference type="PROSITE-ProRule" id="PRU00024"/>
    </source>
</evidence>
<feature type="compositionally biased region" description="Basic and acidic residues" evidence="2">
    <location>
        <begin position="895"/>
        <end position="915"/>
    </location>
</feature>
<dbReference type="EMBL" id="UYJE01003712">
    <property type="protein sequence ID" value="VDI21725.1"/>
    <property type="molecule type" value="Genomic_DNA"/>
</dbReference>
<evidence type="ECO:0000259" key="3">
    <source>
        <dbReference type="PROSITE" id="PS50119"/>
    </source>
</evidence>
<dbReference type="PANTHER" id="PTHR25462">
    <property type="entry name" value="BONUS, ISOFORM C-RELATED"/>
    <property type="match status" value="1"/>
</dbReference>
<evidence type="ECO:0000313" key="5">
    <source>
        <dbReference type="Proteomes" id="UP000596742"/>
    </source>
</evidence>
<dbReference type="InterPro" id="IPR011042">
    <property type="entry name" value="6-blade_b-propeller_TolB-like"/>
</dbReference>
<feature type="compositionally biased region" description="Basic and acidic residues" evidence="2">
    <location>
        <begin position="548"/>
        <end position="566"/>
    </location>
</feature>
<feature type="compositionally biased region" description="Basic and acidic residues" evidence="2">
    <location>
        <begin position="800"/>
        <end position="814"/>
    </location>
</feature>
<feature type="compositionally biased region" description="Basic and acidic residues" evidence="2">
    <location>
        <begin position="867"/>
        <end position="876"/>
    </location>
</feature>
<accession>A0A8B6DN09</accession>
<feature type="compositionally biased region" description="Basic and acidic residues" evidence="2">
    <location>
        <begin position="759"/>
        <end position="776"/>
    </location>
</feature>
<feature type="compositionally biased region" description="Low complexity" evidence="2">
    <location>
        <begin position="1004"/>
        <end position="1014"/>
    </location>
</feature>
<dbReference type="InterPro" id="IPR000315">
    <property type="entry name" value="Znf_B-box"/>
</dbReference>
<dbReference type="SMART" id="SM00336">
    <property type="entry name" value="BBOX"/>
    <property type="match status" value="1"/>
</dbReference>
<dbReference type="SUPFAM" id="SSF63829">
    <property type="entry name" value="Calcium-dependent phosphotriesterase"/>
    <property type="match status" value="1"/>
</dbReference>
<feature type="domain" description="B box-type" evidence="3">
    <location>
        <begin position="15"/>
        <end position="56"/>
    </location>
</feature>
<sequence>MSCGGSLAGLLSSNTPKQYCQDHKGEEVKRYCKQCSQFVCLECILEDHKGHTIQKISELAALRKSEIVDLVNHVKNNHIIELKSRIQGSKESKKVTKQSITECSKRVSRRAAALRMQVEIIKNESINELKESQKYEVERKQEMEKYLSKELHGLNSLIRSIEKSITTNNDQEMIHLGISLENAIQNLQQAPPSYIEAMEFSESEISRNKLEELFGQCKNRDIFVEVQAENEKITRVNVEKSITTLSTYRLYDTPINCIGLRKDGTHWIGHASKKQVELSREGEIKKTVQVDSVVLDLSISKENDIIVVLKKRHRLLRVKLNGQKLDFIDCKPLYPNGIHVTIDGFIYVSVIDNDSTEMADDNNRYVIKYSSTGTGLQRFEKDNKGNNFFTLPRKLVVTPSNDVCVIDSTSLFTGRIVTITNDCDLKYIYSGREDLDLRNFNPTAIKCDSHNRVIVSDFDNCLLHLLNSNGELICLLNNREPEGIYGPCALGIDRNDCIWVGGFDGVIMKIAALDRPKTPAVIKEKTEIAVKENDGQIVDHRQNITATKTEKEEVSNTKKDTSKIKNEPTTTGNCIKRESTTGNCIKRESTIRDIELKAFKLSQMDNKSTKAAEASGDTKSNPEGKQKDHKRNGKFAFLRRQTTSLSLKERTQRLGTRTDLSSAKTNASTSMSEKPLLARRETKPKMFKKLSEKPLNVVSEIAAPNNQKSDKKDDRSKDNTAHRQSDRQSDIQSKDKEKKKVEQQENVEKTPTGTNDAKISTKEQEKEKAKLDEKKVIPSKQATTNVTLVDKETENTSSKEQGKEKNVVDEKESQSGKTPAVSSNKQTEKVKPKEDNKLKDKTNNTTDKSSTVKQQNDVVTTPSQPKDNSKQIDSKIDNASPSSSKKIDAAGISTDKSRTQTESPKDKTVDNRKDQSNQILQKPAVMKRKDDDAVVGNKKHEQKKEEKEEDKSNQETSVKSSNITKSPDNKQTQETKKGSNNQSNTSSNNQQKDAHKQNQDLDTKSSMTKSSGKSNEAAESIHKDKLEGTENKIKDETKRYKPSQSVEDSLKGGKK</sequence>
<feature type="compositionally biased region" description="Basic and acidic residues" evidence="2">
    <location>
        <begin position="708"/>
        <end position="748"/>
    </location>
</feature>
<dbReference type="OrthoDB" id="6102545at2759"/>
<dbReference type="AlphaFoldDB" id="A0A8B6DN09"/>
<feature type="compositionally biased region" description="Low complexity" evidence="2">
    <location>
        <begin position="979"/>
        <end position="991"/>
    </location>
</feature>
<dbReference type="Pfam" id="PF00643">
    <property type="entry name" value="zf-B_box"/>
    <property type="match status" value="1"/>
</dbReference>